<sequence length="111" mass="11565">MVDNAGIAIESHSPLPIWAVPQSTWAATLAINPTGVFLGCKFAAAQTIRQAALAPGADRGPDRQHGQRAGPGGVAKGAVMNLTRARRRARLRRAAASTGESGLERDRDPGT</sequence>
<dbReference type="Proteomes" id="UP001357485">
    <property type="component" value="Unassembled WGS sequence"/>
</dbReference>
<dbReference type="SUPFAM" id="SSF51735">
    <property type="entry name" value="NAD(P)-binding Rossmann-fold domains"/>
    <property type="match status" value="1"/>
</dbReference>
<evidence type="ECO:0000313" key="2">
    <source>
        <dbReference type="EMBL" id="KAK5130541.1"/>
    </source>
</evidence>
<evidence type="ECO:0000313" key="3">
    <source>
        <dbReference type="Proteomes" id="UP001357485"/>
    </source>
</evidence>
<comment type="caution">
    <text evidence="2">The sequence shown here is derived from an EMBL/GenBank/DDBJ whole genome shotgun (WGS) entry which is preliminary data.</text>
</comment>
<gene>
    <name evidence="2" type="ORF">LTR16_001449</name>
</gene>
<feature type="compositionally biased region" description="Basic residues" evidence="1">
    <location>
        <begin position="84"/>
        <end position="93"/>
    </location>
</feature>
<accession>A0ABR0KTZ8</accession>
<feature type="compositionally biased region" description="Basic and acidic residues" evidence="1">
    <location>
        <begin position="102"/>
        <end position="111"/>
    </location>
</feature>
<keyword evidence="3" id="KW-1185">Reference proteome</keyword>
<organism evidence="2 3">
    <name type="scientific">Cryomyces antarcticus</name>
    <dbReference type="NCBI Taxonomy" id="329879"/>
    <lineage>
        <taxon>Eukaryota</taxon>
        <taxon>Fungi</taxon>
        <taxon>Dikarya</taxon>
        <taxon>Ascomycota</taxon>
        <taxon>Pezizomycotina</taxon>
        <taxon>Dothideomycetes</taxon>
        <taxon>Dothideomycetes incertae sedis</taxon>
        <taxon>Cryomyces</taxon>
    </lineage>
</organism>
<dbReference type="EMBL" id="JAVRRA010024695">
    <property type="protein sequence ID" value="KAK5130541.1"/>
    <property type="molecule type" value="Genomic_DNA"/>
</dbReference>
<feature type="non-terminal residue" evidence="2">
    <location>
        <position position="111"/>
    </location>
</feature>
<dbReference type="InterPro" id="IPR036291">
    <property type="entry name" value="NAD(P)-bd_dom_sf"/>
</dbReference>
<evidence type="ECO:0000256" key="1">
    <source>
        <dbReference type="SAM" id="MobiDB-lite"/>
    </source>
</evidence>
<reference evidence="2 3" key="1">
    <citation type="submission" date="2023-08" db="EMBL/GenBank/DDBJ databases">
        <title>Black Yeasts Isolated from many extreme environments.</title>
        <authorList>
            <person name="Coleine C."/>
            <person name="Stajich J.E."/>
            <person name="Selbmann L."/>
        </authorList>
    </citation>
    <scope>NUCLEOTIDE SEQUENCE [LARGE SCALE GENOMIC DNA]</scope>
    <source>
        <strain evidence="2 3">CCFEE 536</strain>
    </source>
</reference>
<feature type="region of interest" description="Disordered" evidence="1">
    <location>
        <begin position="54"/>
        <end position="111"/>
    </location>
</feature>
<name>A0ABR0KTZ8_9PEZI</name>
<protein>
    <submittedName>
        <fullName evidence="2">Uncharacterized protein</fullName>
    </submittedName>
</protein>
<proteinExistence type="predicted"/>